<evidence type="ECO:0000256" key="6">
    <source>
        <dbReference type="ARBA" id="ARBA00023065"/>
    </source>
</evidence>
<proteinExistence type="predicted"/>
<evidence type="ECO:0000256" key="11">
    <source>
        <dbReference type="SAM" id="Phobius"/>
    </source>
</evidence>
<dbReference type="SUPFAM" id="SSF81324">
    <property type="entry name" value="Voltage-gated potassium channels"/>
    <property type="match status" value="1"/>
</dbReference>
<dbReference type="InterPro" id="IPR013099">
    <property type="entry name" value="K_chnl_dom"/>
</dbReference>
<protein>
    <recommendedName>
        <fullName evidence="12">Calmodulin-binding domain-containing protein</fullName>
    </recommendedName>
</protein>
<dbReference type="InterPro" id="IPR004178">
    <property type="entry name" value="CaM-bd_dom"/>
</dbReference>
<evidence type="ECO:0000256" key="5">
    <source>
        <dbReference type="ARBA" id="ARBA00022989"/>
    </source>
</evidence>
<dbReference type="SMART" id="SM01053">
    <property type="entry name" value="CaMBD"/>
    <property type="match status" value="1"/>
</dbReference>
<reference evidence="13 14" key="1">
    <citation type="journal article" date="2023" name="Genes (Basel)">
        <title>Chromosome-Level Genome Assembly and Circadian Gene Repertoire of the Patagonia Blennie Eleginops maclovinus-The Closest Ancestral Proxy of Antarctic Cryonotothenioids.</title>
        <authorList>
            <person name="Cheng C.C."/>
            <person name="Rivera-Colon A.G."/>
            <person name="Minhas B.F."/>
            <person name="Wilson L."/>
            <person name="Rayamajhi N."/>
            <person name="Vargas-Chacoff L."/>
            <person name="Catchen J.M."/>
        </authorList>
    </citation>
    <scope>NUCLEOTIDE SEQUENCE [LARGE SCALE GENOMIC DNA]</scope>
    <source>
        <strain evidence="13">JMC-PN-2008</strain>
    </source>
</reference>
<dbReference type="InterPro" id="IPR036122">
    <property type="entry name" value="CaM-bd_dom_sf"/>
</dbReference>
<feature type="region of interest" description="Disordered" evidence="10">
    <location>
        <begin position="1"/>
        <end position="31"/>
    </location>
</feature>
<dbReference type="Gene3D" id="1.10.287.70">
    <property type="match status" value="2"/>
</dbReference>
<keyword evidence="14" id="KW-1185">Reference proteome</keyword>
<keyword evidence="3 11" id="KW-0812">Transmembrane</keyword>
<name>A0AAN7XHZ6_ELEMC</name>
<reference evidence="13 14" key="2">
    <citation type="journal article" date="2023" name="Mol. Biol. Evol.">
        <title>Genomics of Secondarily Temperate Adaptation in the Only Non-Antarctic Icefish.</title>
        <authorList>
            <person name="Rivera-Colon A.G."/>
            <person name="Rayamajhi N."/>
            <person name="Minhas B.F."/>
            <person name="Madrigal G."/>
            <person name="Bilyk K.T."/>
            <person name="Yoon V."/>
            <person name="Hune M."/>
            <person name="Gregory S."/>
            <person name="Cheng C.H.C."/>
            <person name="Catchen J.M."/>
        </authorList>
    </citation>
    <scope>NUCLEOTIDE SEQUENCE [LARGE SCALE GENOMIC DNA]</scope>
    <source>
        <strain evidence="13">JMC-PN-2008</strain>
    </source>
</reference>
<comment type="subcellular location">
    <subcellularLocation>
        <location evidence="1">Membrane</location>
        <topology evidence="1">Multi-pass membrane protein</topology>
    </subcellularLocation>
</comment>
<feature type="coiled-coil region" evidence="9">
    <location>
        <begin position="465"/>
        <end position="492"/>
    </location>
</feature>
<evidence type="ECO:0000256" key="3">
    <source>
        <dbReference type="ARBA" id="ARBA00022692"/>
    </source>
</evidence>
<feature type="transmembrane region" description="Helical" evidence="11">
    <location>
        <begin position="184"/>
        <end position="203"/>
    </location>
</feature>
<dbReference type="AlphaFoldDB" id="A0AAN7XHZ6"/>
<keyword evidence="4" id="KW-0112">Calmodulin-binding</keyword>
<keyword evidence="6" id="KW-0406">Ion transport</keyword>
<evidence type="ECO:0000256" key="2">
    <source>
        <dbReference type="ARBA" id="ARBA00022448"/>
    </source>
</evidence>
<evidence type="ECO:0000256" key="8">
    <source>
        <dbReference type="ARBA" id="ARBA00023303"/>
    </source>
</evidence>
<keyword evidence="5 11" id="KW-1133">Transmembrane helix</keyword>
<evidence type="ECO:0000256" key="7">
    <source>
        <dbReference type="ARBA" id="ARBA00023136"/>
    </source>
</evidence>
<dbReference type="Pfam" id="PF03530">
    <property type="entry name" value="SK_channel"/>
    <property type="match status" value="1"/>
</dbReference>
<dbReference type="InterPro" id="IPR015449">
    <property type="entry name" value="K_chnl_Ca-activ_SK"/>
</dbReference>
<keyword evidence="2" id="KW-0813">Transport</keyword>
<comment type="caution">
    <text evidence="13">The sequence shown here is derived from an EMBL/GenBank/DDBJ whole genome shotgun (WGS) entry which is preliminary data.</text>
</comment>
<evidence type="ECO:0000256" key="1">
    <source>
        <dbReference type="ARBA" id="ARBA00004141"/>
    </source>
</evidence>
<evidence type="ECO:0000256" key="4">
    <source>
        <dbReference type="ARBA" id="ARBA00022860"/>
    </source>
</evidence>
<evidence type="ECO:0000313" key="14">
    <source>
        <dbReference type="Proteomes" id="UP001346869"/>
    </source>
</evidence>
<dbReference type="EMBL" id="JAUZQC010000012">
    <property type="protein sequence ID" value="KAK5862490.1"/>
    <property type="molecule type" value="Genomic_DNA"/>
</dbReference>
<keyword evidence="7 11" id="KW-0472">Membrane</keyword>
<dbReference type="Proteomes" id="UP001346869">
    <property type="component" value="Unassembled WGS sequence"/>
</dbReference>
<feature type="domain" description="Calmodulin-binding" evidence="12">
    <location>
        <begin position="386"/>
        <end position="460"/>
    </location>
</feature>
<keyword evidence="9" id="KW-0175">Coiled coil</keyword>
<dbReference type="SUPFAM" id="SSF81327">
    <property type="entry name" value="Small-conductance potassium channel"/>
    <property type="match status" value="1"/>
</dbReference>
<feature type="transmembrane region" description="Helical" evidence="11">
    <location>
        <begin position="347"/>
        <end position="367"/>
    </location>
</feature>
<sequence>MPSPTREESKGETGQAENGATNSGDRESGTGDRLACALEMEMTTRSLHGDSKLDCDGLINRNGGDSAEVSVPLSLPGKRTAHMEGDDLYRLRNRKFLLEDKRRLCALALGTALLGILLTIIHAELCPLVYTPGSNIALFINCSISLSTGCLLILIIAFHYKDIRLFVIDHNQVDWRIAMTSHRVLVITLELLVCVIHPVGTYWEVGLHTNSSSSAPLCVSNHHGRALMDMELLLSVLMFLRLYLVHRAILLHSKVLLSASYRSIGSLNNINFTFRFVLKILMNKYPARTLLVFILFFWLTASWMLTLCERQTKAMTGQMDTAMWLIAITFLTVGYGDVAPNTSCGKAVCLFTGVMGVACTAMLVAVVTKTLALNKGEKHVHFFMLDIQISKRIRHAAANVLRECWLLHRANLTRGNRGEHRRHQRCLLEAIRVFRHLRLKQKKLRDYVSEMVDLPKMQMIMCDLSANWNNSYRELEQRILSMEQKLDELSRCFQQTSEMLSHVLRHRNTEIR</sequence>
<dbReference type="GO" id="GO:0016020">
    <property type="term" value="C:membrane"/>
    <property type="evidence" value="ECO:0007669"/>
    <property type="project" value="UniProtKB-SubCell"/>
</dbReference>
<feature type="transmembrane region" description="Helical" evidence="11">
    <location>
        <begin position="104"/>
        <end position="130"/>
    </location>
</feature>
<feature type="compositionally biased region" description="Basic and acidic residues" evidence="10">
    <location>
        <begin position="1"/>
        <end position="11"/>
    </location>
</feature>
<dbReference type="GO" id="GO:0016286">
    <property type="term" value="F:small conductance calcium-activated potassium channel activity"/>
    <property type="evidence" value="ECO:0007669"/>
    <property type="project" value="InterPro"/>
</dbReference>
<evidence type="ECO:0000259" key="12">
    <source>
        <dbReference type="SMART" id="SM01053"/>
    </source>
</evidence>
<feature type="transmembrane region" description="Helical" evidence="11">
    <location>
        <begin position="317"/>
        <end position="335"/>
    </location>
</feature>
<feature type="transmembrane region" description="Helical" evidence="11">
    <location>
        <begin position="136"/>
        <end position="158"/>
    </location>
</feature>
<accession>A0AAN7XHZ6</accession>
<dbReference type="Pfam" id="PF07885">
    <property type="entry name" value="Ion_trans_2"/>
    <property type="match status" value="1"/>
</dbReference>
<dbReference type="FunFam" id="1.10.287.70:FF:000377">
    <property type="entry name" value="Potassium intermediate/small conductance calcium-activated channel, subfamily N, member 4"/>
    <property type="match status" value="1"/>
</dbReference>
<dbReference type="Pfam" id="PF02888">
    <property type="entry name" value="CaMBD"/>
    <property type="match status" value="1"/>
</dbReference>
<feature type="transmembrane region" description="Helical" evidence="11">
    <location>
        <begin position="285"/>
        <end position="305"/>
    </location>
</feature>
<dbReference type="PANTHER" id="PTHR10153">
    <property type="entry name" value="SMALL CONDUCTANCE CALCIUM-ACTIVATED POTASSIUM CHANNEL"/>
    <property type="match status" value="1"/>
</dbReference>
<feature type="transmembrane region" description="Helical" evidence="11">
    <location>
        <begin position="223"/>
        <end position="244"/>
    </location>
</feature>
<organism evidence="13 14">
    <name type="scientific">Eleginops maclovinus</name>
    <name type="common">Patagonian blennie</name>
    <name type="synonym">Eleginus maclovinus</name>
    <dbReference type="NCBI Taxonomy" id="56733"/>
    <lineage>
        <taxon>Eukaryota</taxon>
        <taxon>Metazoa</taxon>
        <taxon>Chordata</taxon>
        <taxon>Craniata</taxon>
        <taxon>Vertebrata</taxon>
        <taxon>Euteleostomi</taxon>
        <taxon>Actinopterygii</taxon>
        <taxon>Neopterygii</taxon>
        <taxon>Teleostei</taxon>
        <taxon>Neoteleostei</taxon>
        <taxon>Acanthomorphata</taxon>
        <taxon>Eupercaria</taxon>
        <taxon>Perciformes</taxon>
        <taxon>Notothenioidei</taxon>
        <taxon>Eleginopidae</taxon>
        <taxon>Eleginops</taxon>
    </lineage>
</organism>
<evidence type="ECO:0000256" key="9">
    <source>
        <dbReference type="SAM" id="Coils"/>
    </source>
</evidence>
<dbReference type="GO" id="GO:0005516">
    <property type="term" value="F:calmodulin binding"/>
    <property type="evidence" value="ECO:0007669"/>
    <property type="project" value="UniProtKB-KW"/>
</dbReference>
<evidence type="ECO:0000313" key="13">
    <source>
        <dbReference type="EMBL" id="KAK5862490.1"/>
    </source>
</evidence>
<gene>
    <name evidence="13" type="ORF">PBY51_017881</name>
</gene>
<evidence type="ECO:0000256" key="10">
    <source>
        <dbReference type="SAM" id="MobiDB-lite"/>
    </source>
</evidence>
<keyword evidence="8" id="KW-0407">Ion channel</keyword>